<feature type="transmembrane region" description="Helical" evidence="2">
    <location>
        <begin position="63"/>
        <end position="88"/>
    </location>
</feature>
<dbReference type="InterPro" id="IPR026004">
    <property type="entry name" value="Septum_form"/>
</dbReference>
<reference evidence="5 6" key="1">
    <citation type="submission" date="2024-09" db="EMBL/GenBank/DDBJ databases">
        <title>The Natural Products Discovery Center: Release of the First 8490 Sequenced Strains for Exploring Actinobacteria Biosynthetic Diversity.</title>
        <authorList>
            <person name="Kalkreuter E."/>
            <person name="Kautsar S.A."/>
            <person name="Yang D."/>
            <person name="Bader C.D."/>
            <person name="Teijaro C.N."/>
            <person name="Fluegel L."/>
            <person name="Davis C.M."/>
            <person name="Simpson J.R."/>
            <person name="Lauterbach L."/>
            <person name="Steele A.D."/>
            <person name="Gui C."/>
            <person name="Meng S."/>
            <person name="Li G."/>
            <person name="Viehrig K."/>
            <person name="Ye F."/>
            <person name="Su P."/>
            <person name="Kiefer A.F."/>
            <person name="Nichols A."/>
            <person name="Cepeda A.J."/>
            <person name="Yan W."/>
            <person name="Fan B."/>
            <person name="Jiang Y."/>
            <person name="Adhikari A."/>
            <person name="Zheng C.-J."/>
            <person name="Schuster L."/>
            <person name="Cowan T.M."/>
            <person name="Smanski M.J."/>
            <person name="Chevrette M.G."/>
            <person name="De Carvalho L.P.S."/>
            <person name="Shen B."/>
        </authorList>
    </citation>
    <scope>NUCLEOTIDE SEQUENCE [LARGE SCALE GENOMIC DNA]</scope>
    <source>
        <strain evidence="5 6">NPDC056472</strain>
    </source>
</reference>
<keyword evidence="2" id="KW-1133">Transmembrane helix</keyword>
<keyword evidence="6" id="KW-1185">Reference proteome</keyword>
<accession>A0ABW6IZT0</accession>
<keyword evidence="2" id="KW-0812">Transmembrane</keyword>
<keyword evidence="2" id="KW-0472">Membrane</keyword>
<dbReference type="RefSeq" id="WP_386252266.1">
    <property type="nucleotide sequence ID" value="NZ_JBHTRV010000015.1"/>
</dbReference>
<dbReference type="EMBL" id="JBHTRV010000015">
    <property type="protein sequence ID" value="MFE5982275.1"/>
    <property type="molecule type" value="Genomic_DNA"/>
</dbReference>
<dbReference type="Pfam" id="PF13845">
    <property type="entry name" value="Septum_form"/>
    <property type="match status" value="1"/>
</dbReference>
<feature type="compositionally biased region" description="Pro residues" evidence="1">
    <location>
        <begin position="1"/>
        <end position="14"/>
    </location>
</feature>
<feature type="transmembrane region" description="Helical" evidence="2">
    <location>
        <begin position="100"/>
        <end position="121"/>
    </location>
</feature>
<evidence type="ECO:0000256" key="1">
    <source>
        <dbReference type="SAM" id="MobiDB-lite"/>
    </source>
</evidence>
<feature type="domain" description="DUF4190" evidence="3">
    <location>
        <begin position="63"/>
        <end position="118"/>
    </location>
</feature>
<evidence type="ECO:0000313" key="5">
    <source>
        <dbReference type="EMBL" id="MFE5982275.1"/>
    </source>
</evidence>
<dbReference type="InterPro" id="IPR025241">
    <property type="entry name" value="DUF4190"/>
</dbReference>
<organism evidence="5 6">
    <name type="scientific">Streptomyces wedmorensis</name>
    <dbReference type="NCBI Taxonomy" id="43759"/>
    <lineage>
        <taxon>Bacteria</taxon>
        <taxon>Bacillati</taxon>
        <taxon>Actinomycetota</taxon>
        <taxon>Actinomycetes</taxon>
        <taxon>Kitasatosporales</taxon>
        <taxon>Streptomycetaceae</taxon>
        <taxon>Streptomyces</taxon>
    </lineage>
</organism>
<evidence type="ECO:0000259" key="3">
    <source>
        <dbReference type="Pfam" id="PF13828"/>
    </source>
</evidence>
<comment type="caution">
    <text evidence="5">The sequence shown here is derived from an EMBL/GenBank/DDBJ whole genome shotgun (WGS) entry which is preliminary data.</text>
</comment>
<gene>
    <name evidence="5" type="ORF">ACFQ63_21495</name>
</gene>
<name>A0ABW6IZT0_STRWE</name>
<evidence type="ECO:0000313" key="6">
    <source>
        <dbReference type="Proteomes" id="UP001600424"/>
    </source>
</evidence>
<evidence type="ECO:0000256" key="2">
    <source>
        <dbReference type="SAM" id="Phobius"/>
    </source>
</evidence>
<feature type="region of interest" description="Disordered" evidence="1">
    <location>
        <begin position="1"/>
        <end position="41"/>
    </location>
</feature>
<feature type="domain" description="Septum formation-related" evidence="4">
    <location>
        <begin position="151"/>
        <end position="270"/>
    </location>
</feature>
<dbReference type="Proteomes" id="UP001600424">
    <property type="component" value="Unassembled WGS sequence"/>
</dbReference>
<protein>
    <submittedName>
        <fullName evidence="5">DUF4190 domain-containing protein</fullName>
    </submittedName>
</protein>
<dbReference type="Pfam" id="PF13828">
    <property type="entry name" value="DUF4190"/>
    <property type="match status" value="1"/>
</dbReference>
<evidence type="ECO:0000259" key="4">
    <source>
        <dbReference type="Pfam" id="PF13845"/>
    </source>
</evidence>
<proteinExistence type="predicted"/>
<sequence length="392" mass="41625">MEPTQPTPPPPSPEGVPQQGAPQSQGWPAPGPYTSPGMPYAYGQPGMPGAVPYGQPRRSTNGLAVGSLVSGIVCCLPPLGLVLGLIALPQIRKKDQAGKGMAIAGIVLSAVSCLLLVVGLVTGGIGSAWDGFKEGVDEASRSKSPTSLRTGQCFLDDDKLKDFATEVEVVDCDLAHDGEATGRFKITGFDKWPGDDALDEVAEKRCDTINTAYALDTWAVPTDVWTYYYLPSSQTWRGGDRTVICAYATEGDPYKGSVRSDATTLNADQTSFLRAVNPIETTVYAEPEDDPDEDFAANKAWAGEMLKAIDAAREGLKGRHWPAAANGPVAELGTTLDAASRKWRKLAAAADSEAYWADYEDAWDLLPEDLGADVRTALDLTDTPPVEEGTSA</sequence>